<accession>A0AA89TGS1</accession>
<evidence type="ECO:0000256" key="1">
    <source>
        <dbReference type="SAM" id="SignalP"/>
    </source>
</evidence>
<protein>
    <recommendedName>
        <fullName evidence="4">Outer membrane beta-barrel protein</fullName>
    </recommendedName>
</protein>
<gene>
    <name evidence="2" type="ORF">HNQ53_001426</name>
</gene>
<dbReference type="AlphaFoldDB" id="A0AA89TGS1"/>
<feature type="chain" id="PRO_5041710267" description="Outer membrane beta-barrel protein" evidence="1">
    <location>
        <begin position="23"/>
        <end position="138"/>
    </location>
</feature>
<evidence type="ECO:0008006" key="4">
    <source>
        <dbReference type="Google" id="ProtNLM"/>
    </source>
</evidence>
<evidence type="ECO:0000313" key="2">
    <source>
        <dbReference type="EMBL" id="MBB5211208.1"/>
    </source>
</evidence>
<keyword evidence="1" id="KW-0732">Signal</keyword>
<proteinExistence type="predicted"/>
<sequence>MKFYKSIVLSASILLMPTAVMAKPQGWYAGGHYGAIDAQPASEGPGINLGYQGDGGWGVHGEFTRDTVGTFGGVFATYRTSGDIYLLFKGGAAGGRSASGLAGGLGVGGNLGSALNLELDANSYGGSGVAHLRLSYSF</sequence>
<reference evidence="2 3" key="1">
    <citation type="submission" date="2020-08" db="EMBL/GenBank/DDBJ databases">
        <title>Genomic Encyclopedia of Type Strains, Phase IV (KMG-IV): sequencing the most valuable type-strain genomes for metagenomic binning, comparative biology and taxonomic classification.</title>
        <authorList>
            <person name="Goeker M."/>
        </authorList>
    </citation>
    <scope>NUCLEOTIDE SEQUENCE [LARGE SCALE GENOMIC DNA]</scope>
    <source>
        <strain evidence="2 3">DSM 11525</strain>
    </source>
</reference>
<evidence type="ECO:0000313" key="3">
    <source>
        <dbReference type="Proteomes" id="UP000563601"/>
    </source>
</evidence>
<comment type="caution">
    <text evidence="2">The sequence shown here is derived from an EMBL/GenBank/DDBJ whole genome shotgun (WGS) entry which is preliminary data.</text>
</comment>
<organism evidence="2 3">
    <name type="scientific">Microbulbifer hydrolyticus</name>
    <dbReference type="NCBI Taxonomy" id="48074"/>
    <lineage>
        <taxon>Bacteria</taxon>
        <taxon>Pseudomonadati</taxon>
        <taxon>Pseudomonadota</taxon>
        <taxon>Gammaproteobacteria</taxon>
        <taxon>Cellvibrionales</taxon>
        <taxon>Microbulbiferaceae</taxon>
        <taxon>Microbulbifer</taxon>
    </lineage>
</organism>
<feature type="signal peptide" evidence="1">
    <location>
        <begin position="1"/>
        <end position="22"/>
    </location>
</feature>
<dbReference type="EMBL" id="JACHHR010000002">
    <property type="protein sequence ID" value="MBB5211208.1"/>
    <property type="molecule type" value="Genomic_DNA"/>
</dbReference>
<name>A0AA89TGS1_9GAMM</name>
<dbReference type="Proteomes" id="UP000563601">
    <property type="component" value="Unassembled WGS sequence"/>
</dbReference>